<dbReference type="GO" id="GO:0016020">
    <property type="term" value="C:membrane"/>
    <property type="evidence" value="ECO:0007669"/>
    <property type="project" value="UniProtKB-SubCell"/>
</dbReference>
<dbReference type="AlphaFoldDB" id="E1SQW8"/>
<dbReference type="PROSITE" id="PS50885">
    <property type="entry name" value="HAMP"/>
    <property type="match status" value="1"/>
</dbReference>
<evidence type="ECO:0000259" key="7">
    <source>
        <dbReference type="PROSITE" id="PS50111"/>
    </source>
</evidence>
<dbReference type="EMBL" id="CP002209">
    <property type="protein sequence ID" value="ADN76893.1"/>
    <property type="molecule type" value="Genomic_DNA"/>
</dbReference>
<dbReference type="SMART" id="SM00304">
    <property type="entry name" value="HAMP"/>
    <property type="match status" value="1"/>
</dbReference>
<dbReference type="eggNOG" id="COG0840">
    <property type="taxonomic scope" value="Bacteria"/>
</dbReference>
<accession>E1SQW8</accession>
<dbReference type="CDD" id="cd06225">
    <property type="entry name" value="HAMP"/>
    <property type="match status" value="1"/>
</dbReference>
<evidence type="ECO:0000313" key="9">
    <source>
        <dbReference type="EMBL" id="ADN76893.1"/>
    </source>
</evidence>
<dbReference type="FunFam" id="1.10.287.950:FF:000001">
    <property type="entry name" value="Methyl-accepting chemotaxis sensory transducer"/>
    <property type="match status" value="1"/>
</dbReference>
<keyword evidence="6" id="KW-0812">Transmembrane</keyword>
<evidence type="ECO:0000256" key="2">
    <source>
        <dbReference type="ARBA" id="ARBA00023224"/>
    </source>
</evidence>
<gene>
    <name evidence="9" type="ordered locus">Fbal_2691</name>
</gene>
<sequence>MRFSQWRFGQQIGSLSLVISMVVLAGLGTLTYQLSAQALRQTTMAGVQSQLDAMAALVGIQYQSQRDLAEHNARLFADLFPGDFELTGKRVTVAGTNAPELRSGPRLINTTLAQVDRYAKITGGSATVFVRDGDDFLRIATSLRTETGNRATGTWLGTAHPGYQALINGQPYIGYATLFGREQITVYEPVIDASGTVIAVRFIGQDVTQASEQLASTLANIRLGQSGYFSLIDRRSGQFLYHPEMKDNADVATQTDDQGTPRYQRALGGDHSRIERLIINGEPWLQSSAEVAGPGWVLTAAAPEQELESALSNLRRFSVMASIVGCGLIGLLLTLMLARTLNRPLEALCQRIDAIGHGDLAQRLPEVPANSSNEVHRITASVATMAERLRQLLTAMNQSAQVLEQSASGLQTVAQQNGSSAAELMRQTDQIATAMEEMSCSVREVARHASGSAEHSQQVDHAAKDGDRQVDAVIGQMETLAQSLREGANSMDRVAEESQAIAKVVQVINEIAEQTNLLALNAAIEAARAGEQGRGFAVVADEVRSLAQRTQHSTKEIGDTIERLHQRTRDAVDQMAQNLSLSQQATGQSGEAGVALTQISRSVTQLAENATSIASAAEQQGVVADEIASNLGHITELARTSEQDAGQTVDAANELSRLSESLRDHLGRFRL</sequence>
<dbReference type="KEGG" id="fbl:Fbal_2691"/>
<dbReference type="GO" id="GO:0006935">
    <property type="term" value="P:chemotaxis"/>
    <property type="evidence" value="ECO:0007669"/>
    <property type="project" value="InterPro"/>
</dbReference>
<dbReference type="PANTHER" id="PTHR32089">
    <property type="entry name" value="METHYL-ACCEPTING CHEMOTAXIS PROTEIN MCPB"/>
    <property type="match status" value="1"/>
</dbReference>
<dbReference type="PROSITE" id="PS50111">
    <property type="entry name" value="CHEMOTAXIS_TRANSDUC_2"/>
    <property type="match status" value="1"/>
</dbReference>
<dbReference type="InterPro" id="IPR029151">
    <property type="entry name" value="Sensor-like_sf"/>
</dbReference>
<dbReference type="Pfam" id="PF17201">
    <property type="entry name" value="Cache_3-Cache_2"/>
    <property type="match status" value="1"/>
</dbReference>
<dbReference type="SUPFAM" id="SSF103190">
    <property type="entry name" value="Sensory domain-like"/>
    <property type="match status" value="1"/>
</dbReference>
<organism evidence="9 10">
    <name type="scientific">Ferrimonas balearica (strain DSM 9799 / CCM 4581 / KCTC 23876 / PAT)</name>
    <dbReference type="NCBI Taxonomy" id="550540"/>
    <lineage>
        <taxon>Bacteria</taxon>
        <taxon>Pseudomonadati</taxon>
        <taxon>Pseudomonadota</taxon>
        <taxon>Gammaproteobacteria</taxon>
        <taxon>Alteromonadales</taxon>
        <taxon>Ferrimonadaceae</taxon>
        <taxon>Ferrimonas</taxon>
    </lineage>
</organism>
<dbReference type="PRINTS" id="PR00260">
    <property type="entry name" value="CHEMTRNSDUCR"/>
</dbReference>
<dbReference type="Gene3D" id="3.30.450.20">
    <property type="entry name" value="PAS domain"/>
    <property type="match status" value="1"/>
</dbReference>
<proteinExistence type="inferred from homology"/>
<feature type="transmembrane region" description="Helical" evidence="6">
    <location>
        <begin position="12"/>
        <end position="34"/>
    </location>
</feature>
<dbReference type="HOGENOM" id="CLU_000445_107_19_6"/>
<dbReference type="GO" id="GO:0004888">
    <property type="term" value="F:transmembrane signaling receptor activity"/>
    <property type="evidence" value="ECO:0007669"/>
    <property type="project" value="InterPro"/>
</dbReference>
<dbReference type="CDD" id="cd11386">
    <property type="entry name" value="MCP_signal"/>
    <property type="match status" value="1"/>
</dbReference>
<feature type="region of interest" description="Disordered" evidence="5">
    <location>
        <begin position="446"/>
        <end position="465"/>
    </location>
</feature>
<keyword evidence="10" id="KW-1185">Reference proteome</keyword>
<keyword evidence="2 4" id="KW-0807">Transducer</keyword>
<dbReference type="Gene3D" id="1.10.287.950">
    <property type="entry name" value="Methyl-accepting chemotaxis protein"/>
    <property type="match status" value="1"/>
</dbReference>
<dbReference type="SMART" id="SM00283">
    <property type="entry name" value="MA"/>
    <property type="match status" value="1"/>
</dbReference>
<evidence type="ECO:0000259" key="8">
    <source>
        <dbReference type="PROSITE" id="PS50885"/>
    </source>
</evidence>
<evidence type="ECO:0000256" key="1">
    <source>
        <dbReference type="ARBA" id="ARBA00004370"/>
    </source>
</evidence>
<evidence type="ECO:0000313" key="10">
    <source>
        <dbReference type="Proteomes" id="UP000006683"/>
    </source>
</evidence>
<keyword evidence="6" id="KW-1133">Transmembrane helix</keyword>
<reference evidence="9 10" key="1">
    <citation type="journal article" date="2010" name="Stand. Genomic Sci.">
        <title>Complete genome sequence of Ferrimonas balearica type strain (PAT).</title>
        <authorList>
            <person name="Nolan M."/>
            <person name="Sikorski J."/>
            <person name="Davenport K."/>
            <person name="Lucas S."/>
            <person name="Glavina Del Rio T."/>
            <person name="Tice H."/>
            <person name="Cheng J."/>
            <person name="Goodwin L."/>
            <person name="Pitluck S."/>
            <person name="Liolios K."/>
            <person name="Ivanova N."/>
            <person name="Mavromatis K."/>
            <person name="Ovchinnikova G."/>
            <person name="Pati A."/>
            <person name="Chen A."/>
            <person name="Palaniappan K."/>
            <person name="Land M."/>
            <person name="Hauser L."/>
            <person name="Chang Y."/>
            <person name="Jeffries C."/>
            <person name="Tapia R."/>
            <person name="Brettin T."/>
            <person name="Detter J."/>
            <person name="Han C."/>
            <person name="Yasawong M."/>
            <person name="Rohde M."/>
            <person name="Tindall B."/>
            <person name="Goker M."/>
            <person name="Woyke T."/>
            <person name="Bristow J."/>
            <person name="Eisen J."/>
            <person name="Markowitz V."/>
            <person name="Hugenholtz P."/>
            <person name="Kyrpides N."/>
            <person name="Klenk H."/>
            <person name="Lapidus A."/>
        </authorList>
    </citation>
    <scope>NUCLEOTIDE SEQUENCE [LARGE SCALE GENOMIC DNA]</scope>
    <source>
        <strain evidence="10">DSM 9799 / CCM 4581 / KCTC 23876 / PAT</strain>
    </source>
</reference>
<dbReference type="Pfam" id="PF00672">
    <property type="entry name" value="HAMP"/>
    <property type="match status" value="1"/>
</dbReference>
<dbReference type="PANTHER" id="PTHR32089:SF74">
    <property type="entry name" value="METHYL-ACCEPTING CHEMOTAXIS PROTEIN AER"/>
    <property type="match status" value="1"/>
</dbReference>
<evidence type="ECO:0000256" key="5">
    <source>
        <dbReference type="SAM" id="MobiDB-lite"/>
    </source>
</evidence>
<evidence type="ECO:0000256" key="4">
    <source>
        <dbReference type="PROSITE-ProRule" id="PRU00284"/>
    </source>
</evidence>
<dbReference type="InterPro" id="IPR004090">
    <property type="entry name" value="Chemotax_Me-accpt_rcpt"/>
</dbReference>
<feature type="domain" description="Methyl-accepting transducer" evidence="7">
    <location>
        <begin position="399"/>
        <end position="635"/>
    </location>
</feature>
<dbReference type="Proteomes" id="UP000006683">
    <property type="component" value="Chromosome"/>
</dbReference>
<dbReference type="GeneID" id="67182919"/>
<dbReference type="STRING" id="550540.Fbal_2691"/>
<dbReference type="InterPro" id="IPR003660">
    <property type="entry name" value="HAMP_dom"/>
</dbReference>
<evidence type="ECO:0000256" key="6">
    <source>
        <dbReference type="SAM" id="Phobius"/>
    </source>
</evidence>
<dbReference type="InterPro" id="IPR004089">
    <property type="entry name" value="MCPsignal_dom"/>
</dbReference>
<dbReference type="InterPro" id="IPR033462">
    <property type="entry name" value="Cache_3-Cache_2"/>
</dbReference>
<name>E1SQW8_FERBD</name>
<dbReference type="CDD" id="cd12912">
    <property type="entry name" value="PDC2_MCP_like"/>
    <property type="match status" value="1"/>
</dbReference>
<comment type="subcellular location">
    <subcellularLocation>
        <location evidence="1">Membrane</location>
    </subcellularLocation>
</comment>
<comment type="similarity">
    <text evidence="3">Belongs to the methyl-accepting chemotaxis (MCP) protein family.</text>
</comment>
<dbReference type="GO" id="GO:0007165">
    <property type="term" value="P:signal transduction"/>
    <property type="evidence" value="ECO:0007669"/>
    <property type="project" value="UniProtKB-KW"/>
</dbReference>
<dbReference type="OrthoDB" id="9763018at2"/>
<protein>
    <submittedName>
        <fullName evidence="9">Methyl-accepting chemotaxis sensory transducer</fullName>
    </submittedName>
</protein>
<dbReference type="SUPFAM" id="SSF58104">
    <property type="entry name" value="Methyl-accepting chemotaxis protein (MCP) signaling domain"/>
    <property type="match status" value="1"/>
</dbReference>
<feature type="domain" description="HAMP" evidence="8">
    <location>
        <begin position="339"/>
        <end position="394"/>
    </location>
</feature>
<keyword evidence="6" id="KW-0472">Membrane</keyword>
<dbReference type="Pfam" id="PF00015">
    <property type="entry name" value="MCPsignal"/>
    <property type="match status" value="1"/>
</dbReference>
<evidence type="ECO:0000256" key="3">
    <source>
        <dbReference type="ARBA" id="ARBA00029447"/>
    </source>
</evidence>
<dbReference type="RefSeq" id="WP_013346199.1">
    <property type="nucleotide sequence ID" value="NC_014541.1"/>
</dbReference>